<evidence type="ECO:0000313" key="2">
    <source>
        <dbReference type="EMBL" id="KAF6422864.1"/>
    </source>
</evidence>
<gene>
    <name evidence="2" type="ORF">HJG63_008653</name>
</gene>
<evidence type="ECO:0000256" key="1">
    <source>
        <dbReference type="SAM" id="SignalP"/>
    </source>
</evidence>
<evidence type="ECO:0008006" key="4">
    <source>
        <dbReference type="Google" id="ProtNLM"/>
    </source>
</evidence>
<feature type="signal peptide" evidence="1">
    <location>
        <begin position="1"/>
        <end position="18"/>
    </location>
</feature>
<organism evidence="2 3">
    <name type="scientific">Rousettus aegyptiacus</name>
    <name type="common">Egyptian fruit bat</name>
    <name type="synonym">Pteropus aegyptiacus</name>
    <dbReference type="NCBI Taxonomy" id="9407"/>
    <lineage>
        <taxon>Eukaryota</taxon>
        <taxon>Metazoa</taxon>
        <taxon>Chordata</taxon>
        <taxon>Craniata</taxon>
        <taxon>Vertebrata</taxon>
        <taxon>Euteleostomi</taxon>
        <taxon>Mammalia</taxon>
        <taxon>Eutheria</taxon>
        <taxon>Laurasiatheria</taxon>
        <taxon>Chiroptera</taxon>
        <taxon>Yinpterochiroptera</taxon>
        <taxon>Pteropodoidea</taxon>
        <taxon>Pteropodidae</taxon>
        <taxon>Rousettinae</taxon>
        <taxon>Rousettus</taxon>
    </lineage>
</organism>
<accession>A0A7J8DHZ5</accession>
<sequence length="139" mass="15454">MMMILLIFAISRTKVLHALYNIHAFFYPAKDHVLAIQPLSFGNANEKLGTFCVGSGTCHGQDTRTCMFQDEILIIKFLPVDGLAIHAIMMCEVTTLAHKSQNNSIKTGTFIPKSFLLVLLSLELGLQTARRRHGPKAHC</sequence>
<name>A0A7J8DHZ5_ROUAE</name>
<keyword evidence="1" id="KW-0732">Signal</keyword>
<proteinExistence type="predicted"/>
<dbReference type="EMBL" id="JACASE010000012">
    <property type="protein sequence ID" value="KAF6422864.1"/>
    <property type="molecule type" value="Genomic_DNA"/>
</dbReference>
<dbReference type="Proteomes" id="UP000593571">
    <property type="component" value="Unassembled WGS sequence"/>
</dbReference>
<comment type="caution">
    <text evidence="2">The sequence shown here is derived from an EMBL/GenBank/DDBJ whole genome shotgun (WGS) entry which is preliminary data.</text>
</comment>
<protein>
    <recommendedName>
        <fullName evidence="4">Secreted protein</fullName>
    </recommendedName>
</protein>
<dbReference type="AlphaFoldDB" id="A0A7J8DHZ5"/>
<keyword evidence="3" id="KW-1185">Reference proteome</keyword>
<evidence type="ECO:0000313" key="3">
    <source>
        <dbReference type="Proteomes" id="UP000593571"/>
    </source>
</evidence>
<feature type="chain" id="PRO_5029479633" description="Secreted protein" evidence="1">
    <location>
        <begin position="19"/>
        <end position="139"/>
    </location>
</feature>
<reference evidence="2 3" key="1">
    <citation type="journal article" date="2020" name="Nature">
        <title>Six reference-quality genomes reveal evolution of bat adaptations.</title>
        <authorList>
            <person name="Jebb D."/>
            <person name="Huang Z."/>
            <person name="Pippel M."/>
            <person name="Hughes G.M."/>
            <person name="Lavrichenko K."/>
            <person name="Devanna P."/>
            <person name="Winkler S."/>
            <person name="Jermiin L.S."/>
            <person name="Skirmuntt E.C."/>
            <person name="Katzourakis A."/>
            <person name="Burkitt-Gray L."/>
            <person name="Ray D.A."/>
            <person name="Sullivan K.A.M."/>
            <person name="Roscito J.G."/>
            <person name="Kirilenko B.M."/>
            <person name="Davalos L.M."/>
            <person name="Corthals A.P."/>
            <person name="Power M.L."/>
            <person name="Jones G."/>
            <person name="Ransome R.D."/>
            <person name="Dechmann D.K.N."/>
            <person name="Locatelli A.G."/>
            <person name="Puechmaille S.J."/>
            <person name="Fedrigo O."/>
            <person name="Jarvis E.D."/>
            <person name="Hiller M."/>
            <person name="Vernes S.C."/>
            <person name="Myers E.W."/>
            <person name="Teeling E.C."/>
        </authorList>
    </citation>
    <scope>NUCLEOTIDE SEQUENCE [LARGE SCALE GENOMIC DNA]</scope>
    <source>
        <strain evidence="2">MRouAeg1</strain>
        <tissue evidence="2">Muscle</tissue>
    </source>
</reference>